<dbReference type="Proteomes" id="UP000626109">
    <property type="component" value="Unassembled WGS sequence"/>
</dbReference>
<accession>A0A813JB61</accession>
<dbReference type="EMBL" id="CAJNNW010024397">
    <property type="protein sequence ID" value="CAE8672190.1"/>
    <property type="molecule type" value="Genomic_DNA"/>
</dbReference>
<dbReference type="AlphaFoldDB" id="A0A813JB61"/>
<feature type="non-terminal residue" evidence="2">
    <location>
        <position position="141"/>
    </location>
</feature>
<evidence type="ECO:0000256" key="1">
    <source>
        <dbReference type="SAM" id="MobiDB-lite"/>
    </source>
</evidence>
<evidence type="ECO:0000313" key="2">
    <source>
        <dbReference type="EMBL" id="CAE8672190.1"/>
    </source>
</evidence>
<feature type="region of interest" description="Disordered" evidence="1">
    <location>
        <begin position="1"/>
        <end position="22"/>
    </location>
</feature>
<comment type="caution">
    <text evidence="2">The sequence shown here is derived from an EMBL/GenBank/DDBJ whole genome shotgun (WGS) entry which is preliminary data.</text>
</comment>
<proteinExistence type="predicted"/>
<gene>
    <name evidence="2" type="ORF">PGLA2088_LOCUS17932</name>
</gene>
<evidence type="ECO:0000313" key="3">
    <source>
        <dbReference type="Proteomes" id="UP000626109"/>
    </source>
</evidence>
<protein>
    <submittedName>
        <fullName evidence="2">Uncharacterized protein</fullName>
    </submittedName>
</protein>
<reference evidence="2" key="1">
    <citation type="submission" date="2021-02" db="EMBL/GenBank/DDBJ databases">
        <authorList>
            <person name="Dougan E. K."/>
            <person name="Rhodes N."/>
            <person name="Thang M."/>
            <person name="Chan C."/>
        </authorList>
    </citation>
    <scope>NUCLEOTIDE SEQUENCE</scope>
</reference>
<organism evidence="2 3">
    <name type="scientific">Polarella glacialis</name>
    <name type="common">Dinoflagellate</name>
    <dbReference type="NCBI Taxonomy" id="89957"/>
    <lineage>
        <taxon>Eukaryota</taxon>
        <taxon>Sar</taxon>
        <taxon>Alveolata</taxon>
        <taxon>Dinophyceae</taxon>
        <taxon>Suessiales</taxon>
        <taxon>Suessiaceae</taxon>
        <taxon>Polarella</taxon>
    </lineage>
</organism>
<name>A0A813JB61_POLGL</name>
<sequence length="141" mass="14955">MSGSFDLLGLSAEPVPREEPKEQAQAVQAAISVGFSEDEPVIAYPPAWQSSENVGTVSSTWNDPGLTAYGSTGADSEPGQKHFIVRCEGRWRVRSAPSLSSKVIGTIAHGTKVLGQDHYLSGERPADAVYKPAAIRMPDGS</sequence>